<dbReference type="OrthoDB" id="6770063at2759"/>
<dbReference type="SUPFAM" id="SSF103473">
    <property type="entry name" value="MFS general substrate transporter"/>
    <property type="match status" value="1"/>
</dbReference>
<comment type="caution">
    <text evidence="12">The sequence shown here is derived from an EMBL/GenBank/DDBJ whole genome shotgun (WGS) entry which is preliminary data.</text>
</comment>
<dbReference type="Gene3D" id="1.20.1250.20">
    <property type="entry name" value="MFS general substrate transporter like domains"/>
    <property type="match status" value="1"/>
</dbReference>
<dbReference type="Pfam" id="PF07690">
    <property type="entry name" value="MFS_1"/>
    <property type="match status" value="1"/>
</dbReference>
<evidence type="ECO:0000256" key="2">
    <source>
        <dbReference type="ARBA" id="ARBA00022692"/>
    </source>
</evidence>
<sequence length="512" mass="56571">MNKSFAQRDTVALYEQQHIGDDEQQRARNHVRHLLAQDKSDDEENLRPPPLHPSLSHIESDDLDLERGKTSPQPSEQDPNIVTWDGPNDQANPKNWSFKRRWLATGLVSLVTFMTPIASSMIAPAEDAIARDLHIDSQFILSLIFSIFLLAFAIGPFFLAPCSELFGRVIVLQLANVWFLVFNLVCGFAKTEGQMLAFRFLAGLGACAPQTIGGGVLGDLWRSEERGMATALYTVAPIVSPALGPLIGAWITEKTTWRKETGNQNLHTQYELQDRHWKKIWKNALTRPIILLFTQPIVMFLAAHMSLLYGIIYLMLATFPTLWTSPEYYNESIGIGGLNYLSLMIGMTAGAQIAGRVLDRAYRRLSARSPNKKGRPEFRVPILFPATILVSGGLFMYGWSAQAHTHWIVPNIGALIFGLGTVCCFTALQNFTIDAYTVYAASAVGTTAVARSLTGFGFPLFAPAMYSKLGWGWGNSVLGFASLAIGLTGASVLWFYGERLRARSPFAASTSD</sequence>
<evidence type="ECO:0000256" key="3">
    <source>
        <dbReference type="ARBA" id="ARBA00022989"/>
    </source>
</evidence>
<comment type="similarity">
    <text evidence="5">Belongs to the major facilitator superfamily. CAR1 family.</text>
</comment>
<feature type="domain" description="Major facilitator superfamily (MFS) profile" evidence="11">
    <location>
        <begin position="104"/>
        <end position="501"/>
    </location>
</feature>
<feature type="transmembrane region" description="Helical" evidence="10">
    <location>
        <begin position="407"/>
        <end position="428"/>
    </location>
</feature>
<feature type="transmembrane region" description="Helical" evidence="10">
    <location>
        <begin position="230"/>
        <end position="251"/>
    </location>
</feature>
<gene>
    <name evidence="12" type="ORF">HII31_00833</name>
</gene>
<keyword evidence="3 10" id="KW-1133">Transmembrane helix</keyword>
<feature type="compositionally biased region" description="Polar residues" evidence="9">
    <location>
        <begin position="70"/>
        <end position="80"/>
    </location>
</feature>
<comment type="subcellular location">
    <subcellularLocation>
        <location evidence="1">Membrane</location>
        <topology evidence="1">Multi-pass membrane protein</topology>
    </subcellularLocation>
</comment>
<feature type="transmembrane region" description="Helical" evidence="10">
    <location>
        <begin position="289"/>
        <end position="317"/>
    </location>
</feature>
<dbReference type="PANTHER" id="PTHR23502:SF60">
    <property type="entry name" value="MAJOR FACILITATOR SUPERFAMILY (MFS) PROFILE DOMAIN-CONTAINING PROTEIN-RELATED"/>
    <property type="match status" value="1"/>
</dbReference>
<feature type="transmembrane region" description="Helical" evidence="10">
    <location>
        <begin position="102"/>
        <end position="125"/>
    </location>
</feature>
<evidence type="ECO:0000256" key="8">
    <source>
        <dbReference type="ARBA" id="ARBA00077167"/>
    </source>
</evidence>
<dbReference type="InterPro" id="IPR036259">
    <property type="entry name" value="MFS_trans_sf"/>
</dbReference>
<evidence type="ECO:0000313" key="13">
    <source>
        <dbReference type="Proteomes" id="UP000660729"/>
    </source>
</evidence>
<evidence type="ECO:0000259" key="11">
    <source>
        <dbReference type="PROSITE" id="PS50850"/>
    </source>
</evidence>
<feature type="transmembrane region" description="Helical" evidence="10">
    <location>
        <begin position="473"/>
        <end position="496"/>
    </location>
</feature>
<keyword evidence="13" id="KW-1185">Reference proteome</keyword>
<keyword evidence="4 10" id="KW-0472">Membrane</keyword>
<evidence type="ECO:0000256" key="10">
    <source>
        <dbReference type="SAM" id="Phobius"/>
    </source>
</evidence>
<dbReference type="InterPro" id="IPR020846">
    <property type="entry name" value="MFS_dom"/>
</dbReference>
<feature type="transmembrane region" description="Helical" evidence="10">
    <location>
        <begin position="165"/>
        <end position="189"/>
    </location>
</feature>
<protein>
    <recommendedName>
        <fullName evidence="7">Cercosporin MFS transporter CTB4</fullName>
    </recommendedName>
    <alternativeName>
        <fullName evidence="8">Cercosporin toxin biosynthesis cluster protein 4</fullName>
    </alternativeName>
</protein>
<dbReference type="EMBL" id="JABCIY010000007">
    <property type="protein sequence ID" value="KAF7197744.1"/>
    <property type="molecule type" value="Genomic_DNA"/>
</dbReference>
<evidence type="ECO:0000256" key="7">
    <source>
        <dbReference type="ARBA" id="ARBA00069139"/>
    </source>
</evidence>
<dbReference type="AlphaFoldDB" id="A0A8H6VRD3"/>
<proteinExistence type="inferred from homology"/>
<dbReference type="Proteomes" id="UP000660729">
    <property type="component" value="Unassembled WGS sequence"/>
</dbReference>
<keyword evidence="2 10" id="KW-0812">Transmembrane</keyword>
<feature type="region of interest" description="Disordered" evidence="9">
    <location>
        <begin position="16"/>
        <end position="86"/>
    </location>
</feature>
<name>A0A8H6VRD3_9PEZI</name>
<feature type="transmembrane region" description="Helical" evidence="10">
    <location>
        <begin position="378"/>
        <end position="401"/>
    </location>
</feature>
<evidence type="ECO:0000256" key="5">
    <source>
        <dbReference type="ARBA" id="ARBA00038347"/>
    </source>
</evidence>
<evidence type="ECO:0000256" key="4">
    <source>
        <dbReference type="ARBA" id="ARBA00023136"/>
    </source>
</evidence>
<dbReference type="GO" id="GO:0005886">
    <property type="term" value="C:plasma membrane"/>
    <property type="evidence" value="ECO:0007669"/>
    <property type="project" value="TreeGrafter"/>
</dbReference>
<evidence type="ECO:0000313" key="12">
    <source>
        <dbReference type="EMBL" id="KAF7197744.1"/>
    </source>
</evidence>
<dbReference type="PANTHER" id="PTHR23502">
    <property type="entry name" value="MAJOR FACILITATOR SUPERFAMILY"/>
    <property type="match status" value="1"/>
</dbReference>
<evidence type="ECO:0000256" key="9">
    <source>
        <dbReference type="SAM" id="MobiDB-lite"/>
    </source>
</evidence>
<dbReference type="PROSITE" id="PS50850">
    <property type="entry name" value="MFS"/>
    <property type="match status" value="1"/>
</dbReference>
<accession>A0A8H6VRD3</accession>
<dbReference type="CDD" id="cd17323">
    <property type="entry name" value="MFS_Tpo1_MDR_like"/>
    <property type="match status" value="1"/>
</dbReference>
<dbReference type="FunFam" id="1.20.1250.20:FF:000011">
    <property type="entry name" value="MFS multidrug transporter, putative"/>
    <property type="match status" value="1"/>
</dbReference>
<reference evidence="12" key="1">
    <citation type="submission" date="2020-04" db="EMBL/GenBank/DDBJ databases">
        <title>Draft genome resource of the tomato pathogen Pseudocercospora fuligena.</title>
        <authorList>
            <person name="Zaccaron A."/>
        </authorList>
    </citation>
    <scope>NUCLEOTIDE SEQUENCE</scope>
    <source>
        <strain evidence="12">PF001</strain>
    </source>
</reference>
<evidence type="ECO:0000256" key="1">
    <source>
        <dbReference type="ARBA" id="ARBA00004141"/>
    </source>
</evidence>
<feature type="non-terminal residue" evidence="12">
    <location>
        <position position="512"/>
    </location>
</feature>
<feature type="transmembrane region" description="Helical" evidence="10">
    <location>
        <begin position="337"/>
        <end position="358"/>
    </location>
</feature>
<evidence type="ECO:0000256" key="6">
    <source>
        <dbReference type="ARBA" id="ARBA00053977"/>
    </source>
</evidence>
<organism evidence="12 13">
    <name type="scientific">Pseudocercospora fuligena</name>
    <dbReference type="NCBI Taxonomy" id="685502"/>
    <lineage>
        <taxon>Eukaryota</taxon>
        <taxon>Fungi</taxon>
        <taxon>Dikarya</taxon>
        <taxon>Ascomycota</taxon>
        <taxon>Pezizomycotina</taxon>
        <taxon>Dothideomycetes</taxon>
        <taxon>Dothideomycetidae</taxon>
        <taxon>Mycosphaerellales</taxon>
        <taxon>Mycosphaerellaceae</taxon>
        <taxon>Pseudocercospora</taxon>
    </lineage>
</organism>
<dbReference type="InterPro" id="IPR011701">
    <property type="entry name" value="MFS"/>
</dbReference>
<dbReference type="GO" id="GO:0022857">
    <property type="term" value="F:transmembrane transporter activity"/>
    <property type="evidence" value="ECO:0007669"/>
    <property type="project" value="InterPro"/>
</dbReference>
<dbReference type="Gene3D" id="1.20.1720.10">
    <property type="entry name" value="Multidrug resistance protein D"/>
    <property type="match status" value="1"/>
</dbReference>
<comment type="function">
    <text evidence="6">MFS transporter; part of the gene cluster that mediates the biosynthesis of cercosporin, a light-activated, non-host-selective toxin. The perylenequinone chromophore of cercosporin absorbs light energy to attain an electronically-activated triplet state and produces active oxygen species such as the hydroxyl radical, superoxide, hydrogen peroxide or singlet oxygen upon reaction with oxygen molecules. These reactive oxygen species cause damage to various cellular components including lipids, proteins and nucleic acids. Responsible for secretion and accumulation of cercosporin, but does not play any roles in self-protection against the toxicity of cercosporin.</text>
</comment>
<feature type="transmembrane region" description="Helical" evidence="10">
    <location>
        <begin position="137"/>
        <end position="159"/>
    </location>
</feature>
<feature type="transmembrane region" description="Helical" evidence="10">
    <location>
        <begin position="435"/>
        <end position="453"/>
    </location>
</feature>